<proteinExistence type="predicted"/>
<accession>A0A810Q3D4</accession>
<dbReference type="KEGG" id="vcop:MM50RIKEN_05100"/>
<dbReference type="RefSeq" id="WP_213541611.1">
    <property type="nucleotide sequence ID" value="NZ_AP023418.1"/>
</dbReference>
<feature type="transmembrane region" description="Helical" evidence="1">
    <location>
        <begin position="12"/>
        <end position="35"/>
    </location>
</feature>
<organism evidence="2 3">
    <name type="scientific">Vescimonas coprocola</name>
    <dbReference type="NCBI Taxonomy" id="2714355"/>
    <lineage>
        <taxon>Bacteria</taxon>
        <taxon>Bacillati</taxon>
        <taxon>Bacillota</taxon>
        <taxon>Clostridia</taxon>
        <taxon>Eubacteriales</taxon>
        <taxon>Oscillospiraceae</taxon>
        <taxon>Vescimonas</taxon>
    </lineage>
</organism>
<evidence type="ECO:0000313" key="3">
    <source>
        <dbReference type="Proteomes" id="UP000681035"/>
    </source>
</evidence>
<feature type="transmembrane region" description="Helical" evidence="1">
    <location>
        <begin position="64"/>
        <end position="88"/>
    </location>
</feature>
<keyword evidence="3" id="KW-1185">Reference proteome</keyword>
<dbReference type="Proteomes" id="UP000681035">
    <property type="component" value="Chromosome"/>
</dbReference>
<sequence>MSEISKKDRFTVPAVICLICNVLLFIHLCGAGAYAGGNLHYEAANTQMERNEEFFHQFFLSNHLMGIAETLAMVAALIALLMVIHVWWKSAVERRTKLRDLCIFNGIILLISVYELVAHGGLTAYRDEMPLHYFGGPPATTLLIWLPCLVLTLIPMIVYFRTKRITPAD</sequence>
<name>A0A810Q3D4_9FIRM</name>
<feature type="transmembrane region" description="Helical" evidence="1">
    <location>
        <begin position="142"/>
        <end position="160"/>
    </location>
</feature>
<protein>
    <submittedName>
        <fullName evidence="2">Uncharacterized protein</fullName>
    </submittedName>
</protein>
<keyword evidence="1" id="KW-0472">Membrane</keyword>
<gene>
    <name evidence="2" type="ORF">MM50RIKEN_05100</name>
</gene>
<keyword evidence="1" id="KW-0812">Transmembrane</keyword>
<feature type="transmembrane region" description="Helical" evidence="1">
    <location>
        <begin position="100"/>
        <end position="122"/>
    </location>
</feature>
<keyword evidence="1" id="KW-1133">Transmembrane helix</keyword>
<evidence type="ECO:0000313" key="2">
    <source>
        <dbReference type="EMBL" id="BCK80747.1"/>
    </source>
</evidence>
<dbReference type="AlphaFoldDB" id="A0A810Q3D4"/>
<dbReference type="EMBL" id="AP023418">
    <property type="protein sequence ID" value="BCK80747.1"/>
    <property type="molecule type" value="Genomic_DNA"/>
</dbReference>
<reference evidence="2" key="1">
    <citation type="submission" date="2020-09" db="EMBL/GenBank/DDBJ databases">
        <title>New species isolated from human feces.</title>
        <authorList>
            <person name="Kitahara M."/>
            <person name="Shigeno Y."/>
            <person name="Shime M."/>
            <person name="Matsumoto Y."/>
            <person name="Nakamura S."/>
            <person name="Motooka D."/>
            <person name="Fukuoka S."/>
            <person name="Nishikawa H."/>
            <person name="Benno Y."/>
        </authorList>
    </citation>
    <scope>NUCLEOTIDE SEQUENCE</scope>
    <source>
        <strain evidence="2">MM50</strain>
    </source>
</reference>
<evidence type="ECO:0000256" key="1">
    <source>
        <dbReference type="SAM" id="Phobius"/>
    </source>
</evidence>